<gene>
    <name evidence="2" type="ORF">SI8410_01000201</name>
</gene>
<dbReference type="OrthoDB" id="775914at2759"/>
<organism evidence="2 3">
    <name type="scientific">Spirodela intermedia</name>
    <name type="common">Intermediate duckweed</name>
    <dbReference type="NCBI Taxonomy" id="51605"/>
    <lineage>
        <taxon>Eukaryota</taxon>
        <taxon>Viridiplantae</taxon>
        <taxon>Streptophyta</taxon>
        <taxon>Embryophyta</taxon>
        <taxon>Tracheophyta</taxon>
        <taxon>Spermatophyta</taxon>
        <taxon>Magnoliopsida</taxon>
        <taxon>Liliopsida</taxon>
        <taxon>Araceae</taxon>
        <taxon>Lemnoideae</taxon>
        <taxon>Spirodela</taxon>
    </lineage>
</organism>
<dbReference type="PANTHER" id="PTHR34461:SF2">
    <property type="entry name" value="EXPRESSED PROTEIN"/>
    <property type="match status" value="1"/>
</dbReference>
<feature type="region of interest" description="Disordered" evidence="1">
    <location>
        <begin position="1"/>
        <end position="37"/>
    </location>
</feature>
<protein>
    <submittedName>
        <fullName evidence="2">Uncharacterized protein</fullName>
    </submittedName>
</protein>
<dbReference type="AlphaFoldDB" id="A0A7I8JVT8"/>
<dbReference type="EMBL" id="LR746264">
    <property type="protein sequence ID" value="CAA7387853.1"/>
    <property type="molecule type" value="Genomic_DNA"/>
</dbReference>
<reference evidence="2" key="1">
    <citation type="submission" date="2020-02" db="EMBL/GenBank/DDBJ databases">
        <authorList>
            <person name="Scholz U."/>
            <person name="Mascher M."/>
            <person name="Fiebig A."/>
        </authorList>
    </citation>
    <scope>NUCLEOTIDE SEQUENCE</scope>
</reference>
<evidence type="ECO:0000256" key="1">
    <source>
        <dbReference type="SAM" id="MobiDB-lite"/>
    </source>
</evidence>
<evidence type="ECO:0000313" key="2">
    <source>
        <dbReference type="EMBL" id="CAA7387853.1"/>
    </source>
</evidence>
<keyword evidence="3" id="KW-1185">Reference proteome</keyword>
<evidence type="ECO:0000313" key="3">
    <source>
        <dbReference type="Proteomes" id="UP000663760"/>
    </source>
</evidence>
<accession>A0A7I8JVT8</accession>
<proteinExistence type="predicted"/>
<feature type="region of interest" description="Disordered" evidence="1">
    <location>
        <begin position="335"/>
        <end position="370"/>
    </location>
</feature>
<name>A0A7I8JVT8_SPIIN</name>
<feature type="compositionally biased region" description="Polar residues" evidence="1">
    <location>
        <begin position="16"/>
        <end position="28"/>
    </location>
</feature>
<sequence>MYKDSKPERKRKKNAHQYNSDASSPVQTRNEEEQPSYFGVAEHALSTDSAVSFHLIEIKEEVLETDSYDIDNVVPAVNISASSSVSPEVACTVRSETLQAESFGEHDPVTVSDCSASDLLAECHFPDNMWDCLNNGCSLGPASTTEDRSVQATDSIENPIAIQVTSETSEASGSFLSVDHSDQGGDVIFTFEDVSEASTPVAMVLDVGKVRDMSAEISTADDRKTHQESDEELHHQLEHPPIKLLSNRKVLSPTTQEKLCQAVDAEEPVKPPKSGKRLWFEGKSNGSPPRDPVLRLSGLVPSPERIGMAAPGKRLWFERRSNWATSSEWIHRVPDTTTSPERASKRPKNGSVVPTKGILKSPPSWAVNSPAQKHTQEAITFSQRQMQDIESLASKLLKGLRSMKGIVEEALISEESSSAASLKDQTDKMRAAIDNASELEETTKKWLSMMGKDCNRFCKILRSTLQKTPNGLRKDRKKITFADEAGGMLCHVKLFEDIV</sequence>
<dbReference type="PANTHER" id="PTHR34461">
    <property type="entry name" value="EXPRESSED PROTEIN"/>
    <property type="match status" value="1"/>
</dbReference>
<dbReference type="Proteomes" id="UP000663760">
    <property type="component" value="Chromosome 1"/>
</dbReference>
<feature type="region of interest" description="Disordered" evidence="1">
    <location>
        <begin position="267"/>
        <end position="295"/>
    </location>
</feature>